<dbReference type="InterPro" id="IPR050707">
    <property type="entry name" value="HTH_MetabolicPath_Reg"/>
</dbReference>
<keyword evidence="2" id="KW-0238">DNA-binding</keyword>
<evidence type="ECO:0000259" key="6">
    <source>
        <dbReference type="PROSITE" id="PS51078"/>
    </source>
</evidence>
<dbReference type="PANTHER" id="PTHR30136">
    <property type="entry name" value="HELIX-TURN-HELIX TRANSCRIPTIONAL REGULATOR, ICLR FAMILY"/>
    <property type="match status" value="1"/>
</dbReference>
<dbReference type="Pfam" id="PF09339">
    <property type="entry name" value="HTH_IclR"/>
    <property type="match status" value="1"/>
</dbReference>
<dbReference type="InterPro" id="IPR029016">
    <property type="entry name" value="GAF-like_dom_sf"/>
</dbReference>
<keyword evidence="1" id="KW-0805">Transcription regulation</keyword>
<dbReference type="PROSITE" id="PS51078">
    <property type="entry name" value="ICLR_ED"/>
    <property type="match status" value="1"/>
</dbReference>
<dbReference type="InterPro" id="IPR014757">
    <property type="entry name" value="Tscrpt_reg_IclR_C"/>
</dbReference>
<evidence type="ECO:0000259" key="5">
    <source>
        <dbReference type="PROSITE" id="PS51077"/>
    </source>
</evidence>
<keyword evidence="3" id="KW-0804">Transcription</keyword>
<evidence type="ECO:0000256" key="2">
    <source>
        <dbReference type="ARBA" id="ARBA00023125"/>
    </source>
</evidence>
<sequence>MSSLDKRTAERGEPSGGSAGPVPKSVAARTLRILDTFDSGHCELSLSDISRRSGLPVATCHRLVGELVEWGGLLRTGGRYRIGHKLWSLGLLSESHHGLAELAAPYMHDVLFLTKHVVNLFVLDGAHALLLERISGTQPGRALHRVGDRLALHASAGGKAFLAYGPPELAKAALANPQRLTPNTVIDPTRLRRELEQVRRKGYAVTLEEAVRGAHGIAVPVTAADGSVLAALGVVTVGTRPRPAAIVPVLQIAARSIAREAGRLAVRGGPAA</sequence>
<comment type="caution">
    <text evidence="7">The sequence shown here is derived from an EMBL/GenBank/DDBJ whole genome shotgun (WGS) entry which is preliminary data.</text>
</comment>
<accession>A0A940X8L2</accession>
<evidence type="ECO:0000313" key="7">
    <source>
        <dbReference type="EMBL" id="MBQ0825258.1"/>
    </source>
</evidence>
<organism evidence="7 8">
    <name type="scientific">Streptomyces tagetis</name>
    <dbReference type="NCBI Taxonomy" id="2820809"/>
    <lineage>
        <taxon>Bacteria</taxon>
        <taxon>Bacillati</taxon>
        <taxon>Actinomycetota</taxon>
        <taxon>Actinomycetes</taxon>
        <taxon>Kitasatosporales</taxon>
        <taxon>Streptomycetaceae</taxon>
        <taxon>Streptomyces</taxon>
    </lineage>
</organism>
<dbReference type="Gene3D" id="1.10.10.10">
    <property type="entry name" value="Winged helix-like DNA-binding domain superfamily/Winged helix DNA-binding domain"/>
    <property type="match status" value="1"/>
</dbReference>
<feature type="domain" description="IclR-ED" evidence="6">
    <location>
        <begin position="85"/>
        <end position="263"/>
    </location>
</feature>
<proteinExistence type="predicted"/>
<dbReference type="InterPro" id="IPR005471">
    <property type="entry name" value="Tscrpt_reg_IclR_N"/>
</dbReference>
<protein>
    <submittedName>
        <fullName evidence="7">IclR family transcriptional regulator</fullName>
    </submittedName>
</protein>
<dbReference type="GO" id="GO:0003677">
    <property type="term" value="F:DNA binding"/>
    <property type="evidence" value="ECO:0007669"/>
    <property type="project" value="UniProtKB-KW"/>
</dbReference>
<evidence type="ECO:0000313" key="8">
    <source>
        <dbReference type="Proteomes" id="UP000677875"/>
    </source>
</evidence>
<feature type="domain" description="HTH iclR-type" evidence="5">
    <location>
        <begin position="24"/>
        <end position="84"/>
    </location>
</feature>
<dbReference type="SUPFAM" id="SSF55781">
    <property type="entry name" value="GAF domain-like"/>
    <property type="match status" value="1"/>
</dbReference>
<name>A0A940X8L2_9ACTN</name>
<dbReference type="SUPFAM" id="SSF46785">
    <property type="entry name" value="Winged helix' DNA-binding domain"/>
    <property type="match status" value="1"/>
</dbReference>
<keyword evidence="8" id="KW-1185">Reference proteome</keyword>
<evidence type="ECO:0000256" key="1">
    <source>
        <dbReference type="ARBA" id="ARBA00023015"/>
    </source>
</evidence>
<evidence type="ECO:0000256" key="4">
    <source>
        <dbReference type="SAM" id="MobiDB-lite"/>
    </source>
</evidence>
<gene>
    <name evidence="7" type="ORF">J5Y05_01830</name>
</gene>
<dbReference type="Gene3D" id="3.30.450.40">
    <property type="match status" value="1"/>
</dbReference>
<feature type="compositionally biased region" description="Basic and acidic residues" evidence="4">
    <location>
        <begin position="1"/>
        <end position="13"/>
    </location>
</feature>
<dbReference type="GO" id="GO:0003700">
    <property type="term" value="F:DNA-binding transcription factor activity"/>
    <property type="evidence" value="ECO:0007669"/>
    <property type="project" value="TreeGrafter"/>
</dbReference>
<reference evidence="7" key="1">
    <citation type="submission" date="2021-04" db="EMBL/GenBank/DDBJ databases">
        <title>Genome seq and assembly of Streptomyces sp. RG38.</title>
        <authorList>
            <person name="Chhetri G."/>
        </authorList>
    </citation>
    <scope>NUCLEOTIDE SEQUENCE</scope>
    <source>
        <strain evidence="7">RG38</strain>
    </source>
</reference>
<dbReference type="GO" id="GO:0045892">
    <property type="term" value="P:negative regulation of DNA-templated transcription"/>
    <property type="evidence" value="ECO:0007669"/>
    <property type="project" value="TreeGrafter"/>
</dbReference>
<dbReference type="AlphaFoldDB" id="A0A940X8L2"/>
<dbReference type="InterPro" id="IPR036388">
    <property type="entry name" value="WH-like_DNA-bd_sf"/>
</dbReference>
<evidence type="ECO:0000256" key="3">
    <source>
        <dbReference type="ARBA" id="ARBA00023163"/>
    </source>
</evidence>
<dbReference type="SMART" id="SM00346">
    <property type="entry name" value="HTH_ICLR"/>
    <property type="match status" value="1"/>
</dbReference>
<dbReference type="RefSeq" id="WP_210867947.1">
    <property type="nucleotide sequence ID" value="NZ_JAGPNL010000001.1"/>
</dbReference>
<dbReference type="Proteomes" id="UP000677875">
    <property type="component" value="Unassembled WGS sequence"/>
</dbReference>
<dbReference type="EMBL" id="JAGPNL010000001">
    <property type="protein sequence ID" value="MBQ0825258.1"/>
    <property type="molecule type" value="Genomic_DNA"/>
</dbReference>
<dbReference type="PANTHER" id="PTHR30136:SF24">
    <property type="entry name" value="HTH-TYPE TRANSCRIPTIONAL REPRESSOR ALLR"/>
    <property type="match status" value="1"/>
</dbReference>
<dbReference type="PROSITE" id="PS51077">
    <property type="entry name" value="HTH_ICLR"/>
    <property type="match status" value="1"/>
</dbReference>
<feature type="region of interest" description="Disordered" evidence="4">
    <location>
        <begin position="1"/>
        <end position="23"/>
    </location>
</feature>
<dbReference type="InterPro" id="IPR036390">
    <property type="entry name" value="WH_DNA-bd_sf"/>
</dbReference>
<dbReference type="Pfam" id="PF01614">
    <property type="entry name" value="IclR_C"/>
    <property type="match status" value="1"/>
</dbReference>